<comment type="caution">
    <text evidence="4">The sequence shown here is derived from an EMBL/GenBank/DDBJ whole genome shotgun (WGS) entry which is preliminary data.</text>
</comment>
<dbReference type="Gene3D" id="3.40.50.1820">
    <property type="entry name" value="alpha/beta hydrolase"/>
    <property type="match status" value="1"/>
</dbReference>
<sequence>MRPAKKIKKYYENEIQNDISNISFFYFHHSTRTLANRPTIPTMAFLKVTALIIIGLYLVVVLLLYLFQAKLIFLPGKLSSNYRFASAYNSEDLMLTTSDHEKINALFFRGTGEDVILYFHGNAGDLSGWQYVAEDFTGLGFSVLIIDYRGYGKSTGTISEKGFYHDAEAAYEYLIEKGYKSEHIIIYGRSIGTGVAVELATRVEVKGVVLESPYTSIAALANEKLPFFFPSLYLKFRFNTIAKLDKIKSPVIFLHGSKDTLIPYSHTEKLYQRFKGPKRMILFPQGTHNDLSSFDEYKITLTEVLPQLFDKK</sequence>
<protein>
    <submittedName>
        <fullName evidence="4">Alpha/beta hydrolase</fullName>
    </submittedName>
</protein>
<accession>A0ABS5VVI9</accession>
<evidence type="ECO:0000259" key="3">
    <source>
        <dbReference type="Pfam" id="PF12146"/>
    </source>
</evidence>
<dbReference type="PANTHER" id="PTHR12277">
    <property type="entry name" value="ALPHA/BETA HYDROLASE DOMAIN-CONTAINING PROTEIN"/>
    <property type="match status" value="1"/>
</dbReference>
<dbReference type="Proteomes" id="UP000772618">
    <property type="component" value="Unassembled WGS sequence"/>
</dbReference>
<evidence type="ECO:0000259" key="2">
    <source>
        <dbReference type="Pfam" id="PF03959"/>
    </source>
</evidence>
<dbReference type="InterPro" id="IPR029058">
    <property type="entry name" value="AB_hydrolase_fold"/>
</dbReference>
<proteinExistence type="predicted"/>
<evidence type="ECO:0000313" key="5">
    <source>
        <dbReference type="Proteomes" id="UP000772618"/>
    </source>
</evidence>
<dbReference type="EMBL" id="JAHESD010000040">
    <property type="protein sequence ID" value="MBT1704825.1"/>
    <property type="molecule type" value="Genomic_DNA"/>
</dbReference>
<dbReference type="GO" id="GO:0016787">
    <property type="term" value="F:hydrolase activity"/>
    <property type="evidence" value="ECO:0007669"/>
    <property type="project" value="UniProtKB-KW"/>
</dbReference>
<feature type="domain" description="Serine hydrolase" evidence="2">
    <location>
        <begin position="239"/>
        <end position="286"/>
    </location>
</feature>
<keyword evidence="5" id="KW-1185">Reference proteome</keyword>
<evidence type="ECO:0000256" key="1">
    <source>
        <dbReference type="SAM" id="Phobius"/>
    </source>
</evidence>
<dbReference type="SUPFAM" id="SSF53474">
    <property type="entry name" value="alpha/beta-Hydrolases"/>
    <property type="match status" value="1"/>
</dbReference>
<keyword evidence="1" id="KW-1133">Transmembrane helix</keyword>
<dbReference type="PANTHER" id="PTHR12277:SF81">
    <property type="entry name" value="PROTEIN ABHD13"/>
    <property type="match status" value="1"/>
</dbReference>
<dbReference type="Pfam" id="PF12146">
    <property type="entry name" value="Hydrolase_4"/>
    <property type="match status" value="1"/>
</dbReference>
<feature type="domain" description="Serine aminopeptidase S33" evidence="3">
    <location>
        <begin position="115"/>
        <end position="220"/>
    </location>
</feature>
<keyword evidence="4" id="KW-0378">Hydrolase</keyword>
<keyword evidence="1" id="KW-0812">Transmembrane</keyword>
<gene>
    <name evidence="4" type="ORF">KK060_16130</name>
</gene>
<dbReference type="InterPro" id="IPR005645">
    <property type="entry name" value="FSH-like_dom"/>
</dbReference>
<dbReference type="InterPro" id="IPR022742">
    <property type="entry name" value="Hydrolase_4"/>
</dbReference>
<name>A0ABS5VVI9_9BACT</name>
<organism evidence="4 5">
    <name type="scientific">Chryseosolibacter indicus</name>
    <dbReference type="NCBI Taxonomy" id="2782351"/>
    <lineage>
        <taxon>Bacteria</taxon>
        <taxon>Pseudomonadati</taxon>
        <taxon>Bacteroidota</taxon>
        <taxon>Cytophagia</taxon>
        <taxon>Cytophagales</taxon>
        <taxon>Chryseotaleaceae</taxon>
        <taxon>Chryseosolibacter</taxon>
    </lineage>
</organism>
<evidence type="ECO:0000313" key="4">
    <source>
        <dbReference type="EMBL" id="MBT1704825.1"/>
    </source>
</evidence>
<reference evidence="4 5" key="1">
    <citation type="submission" date="2021-05" db="EMBL/GenBank/DDBJ databases">
        <title>A Polyphasic approach of four new species of the genus Ohtaekwangia: Ohtaekwangia histidinii sp. nov., Ohtaekwangia cretensis sp. nov., Ohtaekwangia indiensis sp. nov., Ohtaekwangia reichenbachii sp. nov. from diverse environment.</title>
        <authorList>
            <person name="Octaviana S."/>
        </authorList>
    </citation>
    <scope>NUCLEOTIDE SEQUENCE [LARGE SCALE GENOMIC DNA]</scope>
    <source>
        <strain evidence="4 5">PWU20</strain>
    </source>
</reference>
<keyword evidence="1" id="KW-0472">Membrane</keyword>
<dbReference type="Pfam" id="PF03959">
    <property type="entry name" value="FSH1"/>
    <property type="match status" value="1"/>
</dbReference>
<feature type="transmembrane region" description="Helical" evidence="1">
    <location>
        <begin position="44"/>
        <end position="67"/>
    </location>
</feature>